<dbReference type="AlphaFoldDB" id="A0A8K1YTV4"/>
<reference evidence="2" key="1">
    <citation type="submission" date="2021-08" db="EMBL/GenBank/DDBJ databases">
        <title>Proteotranscriptomics reveals the secretory dynamics of teratocytes, master regulators of parasitization by the endoparasitoid wasp Cotesia flavipes.</title>
        <authorList>
            <person name="Pinto C.G."/>
            <person name="Walker A.A."/>
            <person name="Robinson S."/>
            <person name="King G.F."/>
            <person name="Rossi G.D."/>
        </authorList>
    </citation>
    <scope>NUCLEOTIDE SEQUENCE</scope>
</reference>
<evidence type="ECO:0000256" key="1">
    <source>
        <dbReference type="SAM" id="SignalP"/>
    </source>
</evidence>
<sequence length="190" mass="21589">MYLKNLTSKLVFLVVILQINSIFAGPTTKWQRLDTDSKEAIHLAQKALNQYISQFYPGSQQMIVTNISSVEINLDTKEFFVNAKFEESDCSRGNYSATCKILKNGLHSTCHFQGVDNNPEEYNFDSLNCQGNSASLPMATSNLFLNPMQMQDMFVKPIPVPNFFPQNNGNSNPFNFYNIDEAFWNNFGPQ</sequence>
<dbReference type="InterPro" id="IPR046350">
    <property type="entry name" value="Cystatin_sf"/>
</dbReference>
<protein>
    <submittedName>
        <fullName evidence="2">Teratocyte cystatin-like</fullName>
    </submittedName>
</protein>
<feature type="chain" id="PRO_5035444219" evidence="1">
    <location>
        <begin position="25"/>
        <end position="190"/>
    </location>
</feature>
<evidence type="ECO:0000313" key="2">
    <source>
        <dbReference type="EMBL" id="UEP64328.1"/>
    </source>
</evidence>
<dbReference type="SUPFAM" id="SSF54403">
    <property type="entry name" value="Cystatin/monellin"/>
    <property type="match status" value="1"/>
</dbReference>
<accession>A0A8K1YTV4</accession>
<feature type="signal peptide" evidence="1">
    <location>
        <begin position="1"/>
        <end position="24"/>
    </location>
</feature>
<name>A0A8K1YTV4_COTFL</name>
<organism evidence="2">
    <name type="scientific">Cotesia flavipes</name>
    <name type="common">Parasitic wasp</name>
    <name type="synonym">Apanteles flavipes</name>
    <dbReference type="NCBI Taxonomy" id="89805"/>
    <lineage>
        <taxon>Eukaryota</taxon>
        <taxon>Metazoa</taxon>
        <taxon>Ecdysozoa</taxon>
        <taxon>Arthropoda</taxon>
        <taxon>Hexapoda</taxon>
        <taxon>Insecta</taxon>
        <taxon>Pterygota</taxon>
        <taxon>Neoptera</taxon>
        <taxon>Endopterygota</taxon>
        <taxon>Hymenoptera</taxon>
        <taxon>Apocrita</taxon>
        <taxon>Ichneumonoidea</taxon>
        <taxon>Braconidae</taxon>
        <taxon>Microgastrinae</taxon>
        <taxon>Cotesia</taxon>
    </lineage>
</organism>
<dbReference type="EMBL" id="MZ746735">
    <property type="protein sequence ID" value="UEP64328.1"/>
    <property type="molecule type" value="mRNA"/>
</dbReference>
<keyword evidence="1" id="KW-0732">Signal</keyword>
<proteinExistence type="evidence at transcript level"/>